<evidence type="ECO:0008006" key="2">
    <source>
        <dbReference type="Google" id="ProtNLM"/>
    </source>
</evidence>
<accession>A0A1W1D293</accession>
<evidence type="ECO:0000313" key="1">
    <source>
        <dbReference type="EMBL" id="SFV74761.1"/>
    </source>
</evidence>
<name>A0A1W1D293_9ZZZZ</name>
<dbReference type="InterPro" id="IPR025354">
    <property type="entry name" value="DUF4258"/>
</dbReference>
<proteinExistence type="predicted"/>
<dbReference type="AlphaFoldDB" id="A0A1W1D293"/>
<sequence>MTFIYREHAIQRMFERDIYETDVEETIKNGIIIENYFDDKPYPSFLALSVGKKPLHVVFAKNDEDNEIIVITAYYPDKKKWSEDYKTRIRK</sequence>
<protein>
    <recommendedName>
        <fullName evidence="2">DUF4258 domain-containing protein</fullName>
    </recommendedName>
</protein>
<organism evidence="1">
    <name type="scientific">hydrothermal vent metagenome</name>
    <dbReference type="NCBI Taxonomy" id="652676"/>
    <lineage>
        <taxon>unclassified sequences</taxon>
        <taxon>metagenomes</taxon>
        <taxon>ecological metagenomes</taxon>
    </lineage>
</organism>
<dbReference type="EMBL" id="FPHP01000003">
    <property type="protein sequence ID" value="SFV74761.1"/>
    <property type="molecule type" value="Genomic_DNA"/>
</dbReference>
<gene>
    <name evidence="1" type="ORF">MNB_SM-3-1477</name>
</gene>
<dbReference type="Pfam" id="PF14076">
    <property type="entry name" value="DUF4258"/>
    <property type="match status" value="1"/>
</dbReference>
<reference evidence="1" key="1">
    <citation type="submission" date="2016-10" db="EMBL/GenBank/DDBJ databases">
        <authorList>
            <person name="de Groot N.N."/>
        </authorList>
    </citation>
    <scope>NUCLEOTIDE SEQUENCE</scope>
</reference>